<keyword evidence="9" id="KW-0030">Aminoacyl-tRNA synthetase</keyword>
<evidence type="ECO:0000256" key="1">
    <source>
        <dbReference type="ARBA" id="ARBA00004496"/>
    </source>
</evidence>
<dbReference type="Pfam" id="PF03129">
    <property type="entry name" value="HGTP_anticodon"/>
    <property type="match status" value="1"/>
</dbReference>
<evidence type="ECO:0000256" key="8">
    <source>
        <dbReference type="ARBA" id="ARBA00022917"/>
    </source>
</evidence>
<dbReference type="Gene3D" id="3.30.930.10">
    <property type="entry name" value="Bira Bifunctional Protein, Domain 2"/>
    <property type="match status" value="1"/>
</dbReference>
<dbReference type="Pfam" id="PF05141">
    <property type="entry name" value="DIT1_PvcA"/>
    <property type="match status" value="1"/>
</dbReference>
<dbReference type="HAMAP" id="MF_00184">
    <property type="entry name" value="Thr_tRNA_synth"/>
    <property type="match status" value="1"/>
</dbReference>
<evidence type="ECO:0000256" key="9">
    <source>
        <dbReference type="ARBA" id="ARBA00023146"/>
    </source>
</evidence>
<dbReference type="PANTHER" id="PTHR11451">
    <property type="entry name" value="THREONINE-TRNA LIGASE"/>
    <property type="match status" value="1"/>
</dbReference>
<evidence type="ECO:0000256" key="10">
    <source>
        <dbReference type="ARBA" id="ARBA00031900"/>
    </source>
</evidence>
<name>A0A9W9LMC5_9EURO</name>
<comment type="catalytic activity">
    <reaction evidence="11">
        <text>tRNA(Thr) + L-threonine + ATP = L-threonyl-tRNA(Thr) + AMP + diphosphate + H(+)</text>
        <dbReference type="Rhea" id="RHEA:24624"/>
        <dbReference type="Rhea" id="RHEA-COMP:9670"/>
        <dbReference type="Rhea" id="RHEA-COMP:9704"/>
        <dbReference type="ChEBI" id="CHEBI:15378"/>
        <dbReference type="ChEBI" id="CHEBI:30616"/>
        <dbReference type="ChEBI" id="CHEBI:33019"/>
        <dbReference type="ChEBI" id="CHEBI:57926"/>
        <dbReference type="ChEBI" id="CHEBI:78442"/>
        <dbReference type="ChEBI" id="CHEBI:78534"/>
        <dbReference type="ChEBI" id="CHEBI:456215"/>
        <dbReference type="EC" id="6.1.1.3"/>
    </reaction>
</comment>
<comment type="subcellular location">
    <subcellularLocation>
        <location evidence="1">Cytoplasm</location>
    </subcellularLocation>
</comment>
<evidence type="ECO:0000256" key="6">
    <source>
        <dbReference type="ARBA" id="ARBA00022741"/>
    </source>
</evidence>
<evidence type="ECO:0000256" key="5">
    <source>
        <dbReference type="ARBA" id="ARBA00022598"/>
    </source>
</evidence>
<evidence type="ECO:0000256" key="4">
    <source>
        <dbReference type="ARBA" id="ARBA00022490"/>
    </source>
</evidence>
<dbReference type="InterPro" id="IPR047246">
    <property type="entry name" value="ThrRS_anticodon"/>
</dbReference>
<reference evidence="14" key="1">
    <citation type="submission" date="2022-11" db="EMBL/GenBank/DDBJ databases">
        <authorList>
            <person name="Petersen C."/>
        </authorList>
    </citation>
    <scope>NUCLEOTIDE SEQUENCE</scope>
    <source>
        <strain evidence="14">IBT 21917</strain>
    </source>
</reference>
<dbReference type="InterPro" id="IPR002314">
    <property type="entry name" value="aa-tRNA-synt_IIb"/>
</dbReference>
<evidence type="ECO:0000259" key="13">
    <source>
        <dbReference type="PROSITE" id="PS50862"/>
    </source>
</evidence>
<dbReference type="InterPro" id="IPR045864">
    <property type="entry name" value="aa-tRNA-synth_II/BPL/LPL"/>
</dbReference>
<dbReference type="FunFam" id="3.30.980.10:FF:000005">
    <property type="entry name" value="Threonyl-tRNA synthetase, mitochondrial"/>
    <property type="match status" value="1"/>
</dbReference>
<dbReference type="PRINTS" id="PR01047">
    <property type="entry name" value="TRNASYNTHTHR"/>
</dbReference>
<dbReference type="Gene3D" id="3.10.20.30">
    <property type="match status" value="1"/>
</dbReference>
<protein>
    <recommendedName>
        <fullName evidence="12">Probable threonine--tRNA ligase, cytoplasmic</fullName>
        <ecNumber evidence="3">6.1.1.3</ecNumber>
    </recommendedName>
    <alternativeName>
        <fullName evidence="10">Threonyl-tRNA synthetase</fullName>
    </alternativeName>
</protein>
<feature type="domain" description="Aminoacyl-transfer RNA synthetases class-II family profile" evidence="13">
    <location>
        <begin position="674"/>
        <end position="939"/>
    </location>
</feature>
<dbReference type="PANTHER" id="PTHR11451:SF46">
    <property type="entry name" value="THREONINE--TRNA LIGASE"/>
    <property type="match status" value="1"/>
</dbReference>
<evidence type="ECO:0000313" key="14">
    <source>
        <dbReference type="EMBL" id="KAJ5162331.1"/>
    </source>
</evidence>
<dbReference type="InterPro" id="IPR006195">
    <property type="entry name" value="aa-tRNA-synth_II"/>
</dbReference>
<dbReference type="CDD" id="cd01667">
    <property type="entry name" value="TGS_ThrRS"/>
    <property type="match status" value="1"/>
</dbReference>
<keyword evidence="7" id="KW-0067">ATP-binding</keyword>
<proteinExistence type="inferred from homology"/>
<dbReference type="SUPFAM" id="SSF55186">
    <property type="entry name" value="ThrRS/AlaRS common domain"/>
    <property type="match status" value="1"/>
</dbReference>
<keyword evidence="15" id="KW-1185">Reference proteome</keyword>
<dbReference type="InterPro" id="IPR007817">
    <property type="entry name" value="Isocyanide_synthase_DIT1"/>
</dbReference>
<dbReference type="CDD" id="cd00860">
    <property type="entry name" value="ThrRS_anticodon"/>
    <property type="match status" value="1"/>
</dbReference>
<sequence length="1050" mass="119809">MTSTTILNHGDLLALTGARNPSSHGSIADMELVNGFAAPTTVDGIAEKVMDVLEAYFWRAEDDAGHGHSYWPGRERFKEHASHWITRNEPVRATLPAYPFKSINLDKVLGVLPDYAEYLGLARLNQICVDVQKVYGPGAEITIATDGVVFNDLLMISDEDVWNYGQAVRKMVRDHSFDRNIKVVHAMEILGLVEQSPRTEITEEEFYQTINSSRDMIKDQFCKPEESIQRLIDEDLDSRLTYNGMKTFVKIDLENTSIHKNAGSRKEYLNEMSTLALKMMARSEGFGHLIRNAMPHHIRLSIHPSYGAAKLSICLVPQLPGCQARAPWMSCIAVDRNGANHTAHVKDVRVTHELVYHDELPWKYVEREAPPLPDFILSRNQMFEDMWQQHTRDATSRSRSEIKVILDNGNGSYSVVNGVSWQSTPASLMFNLPDEFRNKVIAAKINSEKCWDLTRPLEKDCTVTYLTFESPEGQEIFWRSCASCLAELCEQEYHCILADCTPTTPGLLCDMSILGNRAVTESDRELLSKRMLQVAQEKRGFDRLEVSKENLQKLFAYNRYKLHEINKLGDSEMASVYRTGSLVDLSSGPHIPNTAMIKALKIMQSSSAYFLGNQNEDSLQRITSIAFPDKKLMQDHLHALAEAQSANHVKISRDQQLFLTHELSPGSPFLLAHGTRIFNALQKLMRSEYHKRGYDEVQTPNMYDSCLWKTSGHWAHYKDDMFRLNLGKKEWALKPMNCPGHFLLFTQKERSYRELPIRYADFGALHRNEASGALHGLTRVRKFHQDDGHIVCRPDQIMSEIEGIFDLLKTIYGHFGFTFKLTLSTRPAKFLGDIETWNEAEDQLRRALTRFKGDDWTVNPGDGAFYGPKIDITIADALKRELQCATIQLDYQAPINFNMTYTTDVQGQKAYAVVVHRAILGSFERFTGILTEHFGGKWPFWLSPRQVLIVPVTRQQTDYAHEVKRILCADKLHVEVDDRDHTLNKKILAGQQAQWNFILVLGFDEADTRTVNIRNRDEPQSQARGALVPLDEVRMKLKALKKERRLHNSL</sequence>
<dbReference type="Gene3D" id="3.40.50.800">
    <property type="entry name" value="Anticodon-binding domain"/>
    <property type="match status" value="1"/>
</dbReference>
<dbReference type="SMART" id="SM00863">
    <property type="entry name" value="tRNA_SAD"/>
    <property type="match status" value="1"/>
</dbReference>
<reference evidence="14" key="2">
    <citation type="journal article" date="2023" name="IMA Fungus">
        <title>Comparative genomic study of the Penicillium genus elucidates a diverse pangenome and 15 lateral gene transfer events.</title>
        <authorList>
            <person name="Petersen C."/>
            <person name="Sorensen T."/>
            <person name="Nielsen M.R."/>
            <person name="Sondergaard T.E."/>
            <person name="Sorensen J.L."/>
            <person name="Fitzpatrick D.A."/>
            <person name="Frisvad J.C."/>
            <person name="Nielsen K.L."/>
        </authorList>
    </citation>
    <scope>NUCLEOTIDE SEQUENCE</scope>
    <source>
        <strain evidence="14">IBT 21917</strain>
    </source>
</reference>
<dbReference type="InterPro" id="IPR018163">
    <property type="entry name" value="Thr/Ala-tRNA-synth_IIc_edit"/>
</dbReference>
<evidence type="ECO:0000256" key="12">
    <source>
        <dbReference type="ARBA" id="ARBA00072369"/>
    </source>
</evidence>
<dbReference type="SUPFAM" id="SSF52954">
    <property type="entry name" value="Class II aaRS ABD-related"/>
    <property type="match status" value="1"/>
</dbReference>
<dbReference type="PROSITE" id="PS50862">
    <property type="entry name" value="AA_TRNA_LIGASE_II"/>
    <property type="match status" value="1"/>
</dbReference>
<dbReference type="AlphaFoldDB" id="A0A9W9LMC5"/>
<keyword evidence="6" id="KW-0547">Nucleotide-binding</keyword>
<evidence type="ECO:0000256" key="2">
    <source>
        <dbReference type="ARBA" id="ARBA00008226"/>
    </source>
</evidence>
<keyword evidence="5" id="KW-0436">Ligase</keyword>
<keyword evidence="8" id="KW-0648">Protein biosynthesis</keyword>
<evidence type="ECO:0000256" key="11">
    <source>
        <dbReference type="ARBA" id="ARBA00049515"/>
    </source>
</evidence>
<evidence type="ECO:0000256" key="3">
    <source>
        <dbReference type="ARBA" id="ARBA00013163"/>
    </source>
</evidence>
<dbReference type="InterPro" id="IPR033728">
    <property type="entry name" value="ThrRS_core"/>
</dbReference>
<dbReference type="NCBIfam" id="TIGR00418">
    <property type="entry name" value="thrS"/>
    <property type="match status" value="1"/>
</dbReference>
<dbReference type="EC" id="6.1.1.3" evidence="3"/>
<dbReference type="InterPro" id="IPR012675">
    <property type="entry name" value="Beta-grasp_dom_sf"/>
</dbReference>
<evidence type="ECO:0000256" key="7">
    <source>
        <dbReference type="ARBA" id="ARBA00022840"/>
    </source>
</evidence>
<dbReference type="OrthoDB" id="5423599at2759"/>
<organism evidence="14 15">
    <name type="scientific">Penicillium capsulatum</name>
    <dbReference type="NCBI Taxonomy" id="69766"/>
    <lineage>
        <taxon>Eukaryota</taxon>
        <taxon>Fungi</taxon>
        <taxon>Dikarya</taxon>
        <taxon>Ascomycota</taxon>
        <taxon>Pezizomycotina</taxon>
        <taxon>Eurotiomycetes</taxon>
        <taxon>Eurotiomycetidae</taxon>
        <taxon>Eurotiales</taxon>
        <taxon>Aspergillaceae</taxon>
        <taxon>Penicillium</taxon>
    </lineage>
</organism>
<comment type="similarity">
    <text evidence="2">Belongs to the class-II aminoacyl-tRNA synthetase family.</text>
</comment>
<gene>
    <name evidence="14" type="ORF">N7492_007723</name>
</gene>
<dbReference type="GO" id="GO:0004829">
    <property type="term" value="F:threonine-tRNA ligase activity"/>
    <property type="evidence" value="ECO:0007669"/>
    <property type="project" value="UniProtKB-EC"/>
</dbReference>
<keyword evidence="4" id="KW-0963">Cytoplasm</keyword>
<dbReference type="CDD" id="cd00771">
    <property type="entry name" value="ThrRS_core"/>
    <property type="match status" value="1"/>
</dbReference>
<dbReference type="Gene3D" id="3.30.980.10">
    <property type="entry name" value="Threonyl-trna Synthetase, Chain A, domain 2"/>
    <property type="match status" value="1"/>
</dbReference>
<dbReference type="InterPro" id="IPR036621">
    <property type="entry name" value="Anticodon-bd_dom_sf"/>
</dbReference>
<dbReference type="EMBL" id="JAPQKO010000005">
    <property type="protein sequence ID" value="KAJ5162331.1"/>
    <property type="molecule type" value="Genomic_DNA"/>
</dbReference>
<dbReference type="InterPro" id="IPR002320">
    <property type="entry name" value="Thr-tRNA-ligase_IIa"/>
</dbReference>
<evidence type="ECO:0000313" key="15">
    <source>
        <dbReference type="Proteomes" id="UP001146351"/>
    </source>
</evidence>
<dbReference type="FunFam" id="3.30.930.10:FF:000019">
    <property type="entry name" value="Threonine--tRNA ligase"/>
    <property type="match status" value="1"/>
</dbReference>
<dbReference type="GO" id="GO:0005524">
    <property type="term" value="F:ATP binding"/>
    <property type="evidence" value="ECO:0007669"/>
    <property type="project" value="UniProtKB-KW"/>
</dbReference>
<accession>A0A9W9LMC5</accession>
<dbReference type="Proteomes" id="UP001146351">
    <property type="component" value="Unassembled WGS sequence"/>
</dbReference>
<comment type="caution">
    <text evidence="14">The sequence shown here is derived from an EMBL/GenBank/DDBJ whole genome shotgun (WGS) entry which is preliminary data.</text>
</comment>
<dbReference type="Pfam" id="PF07973">
    <property type="entry name" value="tRNA_SAD"/>
    <property type="match status" value="1"/>
</dbReference>
<dbReference type="SUPFAM" id="SSF55681">
    <property type="entry name" value="Class II aaRS and biotin synthetases"/>
    <property type="match status" value="1"/>
</dbReference>
<dbReference type="InterPro" id="IPR004154">
    <property type="entry name" value="Anticodon-bd"/>
</dbReference>
<dbReference type="Pfam" id="PF00587">
    <property type="entry name" value="tRNA-synt_2b"/>
    <property type="match status" value="1"/>
</dbReference>
<dbReference type="GO" id="GO:0005739">
    <property type="term" value="C:mitochondrion"/>
    <property type="evidence" value="ECO:0007669"/>
    <property type="project" value="TreeGrafter"/>
</dbReference>
<dbReference type="GO" id="GO:0006435">
    <property type="term" value="P:threonyl-tRNA aminoacylation"/>
    <property type="evidence" value="ECO:0007669"/>
    <property type="project" value="InterPro"/>
</dbReference>
<dbReference type="InterPro" id="IPR012947">
    <property type="entry name" value="tRNA_SAD"/>
</dbReference>